<dbReference type="InterPro" id="IPR000387">
    <property type="entry name" value="Tyr_Pase_dom"/>
</dbReference>
<dbReference type="FunFam" id="3.90.190.10:FF:000006">
    <property type="entry name" value="Dual specificity protein phosphatase CDC14B"/>
    <property type="match status" value="1"/>
</dbReference>
<dbReference type="InterPro" id="IPR029021">
    <property type="entry name" value="Prot-tyrosine_phosphatase-like"/>
</dbReference>
<feature type="non-terminal residue" evidence="7">
    <location>
        <position position="1"/>
    </location>
</feature>
<dbReference type="InterPro" id="IPR020422">
    <property type="entry name" value="TYR_PHOSPHATASE_DUAL_dom"/>
</dbReference>
<organism evidence="7">
    <name type="scientific">Cuerna arida</name>
    <dbReference type="NCBI Taxonomy" id="1464854"/>
    <lineage>
        <taxon>Eukaryota</taxon>
        <taxon>Metazoa</taxon>
        <taxon>Ecdysozoa</taxon>
        <taxon>Arthropoda</taxon>
        <taxon>Hexapoda</taxon>
        <taxon>Insecta</taxon>
        <taxon>Pterygota</taxon>
        <taxon>Neoptera</taxon>
        <taxon>Paraneoptera</taxon>
        <taxon>Hemiptera</taxon>
        <taxon>Auchenorrhyncha</taxon>
        <taxon>Membracoidea</taxon>
        <taxon>Cicadellidae</taxon>
        <taxon>Cicadellinae</taxon>
        <taxon>Proconiini</taxon>
        <taxon>Cuerna</taxon>
    </lineage>
</organism>
<dbReference type="InterPro" id="IPR016130">
    <property type="entry name" value="Tyr_Pase_AS"/>
</dbReference>
<feature type="non-terminal residue" evidence="7">
    <location>
        <position position="266"/>
    </location>
</feature>
<protein>
    <recommendedName>
        <fullName evidence="2">protein-tyrosine-phosphatase</fullName>
        <ecNumber evidence="2">3.1.3.48</ecNumber>
    </recommendedName>
</protein>
<dbReference type="PROSITE" id="PS50056">
    <property type="entry name" value="TYR_PHOSPHATASE_2"/>
    <property type="match status" value="1"/>
</dbReference>
<dbReference type="CDD" id="cd14499">
    <property type="entry name" value="CDC14_C"/>
    <property type="match status" value="1"/>
</dbReference>
<dbReference type="PROSITE" id="PS00383">
    <property type="entry name" value="TYR_PHOSPHATASE_1"/>
    <property type="match status" value="1"/>
</dbReference>
<proteinExistence type="inferred from homology"/>
<dbReference type="Gene3D" id="3.90.190.10">
    <property type="entry name" value="Protein tyrosine phosphatase superfamily"/>
    <property type="match status" value="1"/>
</dbReference>
<feature type="domain" description="Tyrosine-protein phosphatase" evidence="5">
    <location>
        <begin position="1"/>
        <end position="147"/>
    </location>
</feature>
<dbReference type="InterPro" id="IPR044506">
    <property type="entry name" value="CDC14_C"/>
</dbReference>
<dbReference type="EMBL" id="GECZ01002690">
    <property type="protein sequence ID" value="JAS67079.1"/>
    <property type="molecule type" value="Transcribed_RNA"/>
</dbReference>
<dbReference type="EC" id="3.1.3.48" evidence="2"/>
<dbReference type="InterPro" id="IPR050561">
    <property type="entry name" value="PTP"/>
</dbReference>
<dbReference type="GO" id="GO:0004725">
    <property type="term" value="F:protein tyrosine phosphatase activity"/>
    <property type="evidence" value="ECO:0007669"/>
    <property type="project" value="UniProtKB-EC"/>
</dbReference>
<gene>
    <name evidence="7" type="ORF">g.4340</name>
</gene>
<comment type="similarity">
    <text evidence="1">Belongs to the protein-tyrosine phosphatase family. Non-receptor class CDC14 subfamily.</text>
</comment>
<evidence type="ECO:0000256" key="3">
    <source>
        <dbReference type="ARBA" id="ARBA00022801"/>
    </source>
</evidence>
<dbReference type="SMART" id="SM00195">
    <property type="entry name" value="DSPc"/>
    <property type="match status" value="1"/>
</dbReference>
<evidence type="ECO:0000313" key="7">
    <source>
        <dbReference type="EMBL" id="JAS67079.1"/>
    </source>
</evidence>
<dbReference type="PANTHER" id="PTHR23339">
    <property type="entry name" value="TYROSINE SPECIFIC PROTEIN PHOSPHATASE AND DUAL SPECIFICITY PROTEIN PHOSPHATASE"/>
    <property type="match status" value="1"/>
</dbReference>
<accession>A0A1B6GXF0</accession>
<evidence type="ECO:0000259" key="6">
    <source>
        <dbReference type="PROSITE" id="PS50056"/>
    </source>
</evidence>
<name>A0A1B6GXF0_9HEMI</name>
<dbReference type="AlphaFoldDB" id="A0A1B6GXF0"/>
<reference evidence="7" key="1">
    <citation type="submission" date="2015-11" db="EMBL/GenBank/DDBJ databases">
        <title>De novo transcriptome assembly of four potential Pierce s Disease insect vectors from Arizona vineyards.</title>
        <authorList>
            <person name="Tassone E.E."/>
        </authorList>
    </citation>
    <scope>NUCLEOTIDE SEQUENCE</scope>
</reference>
<evidence type="ECO:0000256" key="2">
    <source>
        <dbReference type="ARBA" id="ARBA00013064"/>
    </source>
</evidence>
<sequence length="266" mass="30529">FSMGATKSRIENGYPLHSPESYFAYFRKNNVTTVVRLNKKIYEASRFTTGGFEHKELFFLDGSTPTDNIVRQFLNIAESATGVIAVHCKAGLGRTGSLIGCYIMKHYRFSVLEAIAWIRICRPGSIIGHQQEWLKTKEAQMWTEGDQMRRSQGRNPNNLPKHTYGIYSLKWKDIVSRSPFSSQKLRKASDTLSRILQKVDTMKLEDQKEDKKIGHTLESVSREPNYCWKDMKCRSSNLTQGDRLNHIKAFRRLHPRTLGSTGLYSA</sequence>
<dbReference type="Pfam" id="PF22785">
    <property type="entry name" value="Tc-R-P"/>
    <property type="match status" value="1"/>
</dbReference>
<evidence type="ECO:0000256" key="4">
    <source>
        <dbReference type="ARBA" id="ARBA00022912"/>
    </source>
</evidence>
<dbReference type="SUPFAM" id="SSF52799">
    <property type="entry name" value="(Phosphotyrosine protein) phosphatases II"/>
    <property type="match status" value="1"/>
</dbReference>
<feature type="domain" description="Tyrosine specific protein phosphatases" evidence="6">
    <location>
        <begin position="71"/>
        <end position="133"/>
    </location>
</feature>
<keyword evidence="4" id="KW-0904">Protein phosphatase</keyword>
<keyword evidence="3" id="KW-0378">Hydrolase</keyword>
<dbReference type="PROSITE" id="PS50054">
    <property type="entry name" value="TYR_PHOSPHATASE_DUAL"/>
    <property type="match status" value="1"/>
</dbReference>
<evidence type="ECO:0000256" key="1">
    <source>
        <dbReference type="ARBA" id="ARBA00007315"/>
    </source>
</evidence>
<evidence type="ECO:0000259" key="5">
    <source>
        <dbReference type="PROSITE" id="PS50054"/>
    </source>
</evidence>